<evidence type="ECO:0000313" key="2">
    <source>
        <dbReference type="EMBL" id="QHU11089.1"/>
    </source>
</evidence>
<name>A0A6C0K070_9ZZZZ</name>
<protein>
    <submittedName>
        <fullName evidence="2">Uncharacterized protein</fullName>
    </submittedName>
</protein>
<sequence length="825" mass="91324">MSATPVYYRPFVDEPVDNSDTDSDSDESSNGFNDNSVRGLDDPRYAIVRAAGPSLDTPVQQLFYQSFKKPMGYDYTATDGAANSLMNFYPSSPPTQTVQTTLLSISSTNRDSRVYPLSTYFSLKTPRVYKNIVQIQFVQINFPYFLNSLTDMSGINSEVAEYASAQSGFNFNDCYACLGNTKHLLSGAVGSLRGGSFSEQGRTNPTAPSKPLLHTFQLSGGTYDKSDLANAMNQQLNTTPPFNLITYAEHRQLFQTTKQIDHLFNDPGIYYYSPPTRSFLNRANKGQVVQDYLPSAATTSGIPTERETFVAYFFPVLRAALYTDYDAKFLDLTGTSLPELQQRALTSFEGLNSDYYYQVLYTNVSLLQQLRRVNTFEYAPINTYQWSYNPSKHSISVVHTDLHPTIQKDIRAASNRHFQQALQARGYTLNQYSQLQTQQNAKILTVNTLADQVNRALVEVGVPYNTYSAATLANPQTVIQTQPKRELTPGQTTNSDESLFALTREPISLSTPSVRSFPATFGSITLEQLAFDTSCAATSTRSFTQPYAAHLSVLNQSQPFATLYSSFVQEYTAHTALTDTIRSVTTSASTATKDYVTSKYGTVFPPSLLMGTAYLGNKGTGGVTFYNDRSIHYASSPSETDERSILPINSDSSGCCQVVNADLTNFYSCLPAEYVSNTTFYQLFGTAIPNNILNIYVTEGLVTSPSTNNIYLQLNTEQPLNNMDIVGNENYAISNESTGECKKVFGKLLTQGSVSSTPPQYTQTIVQVPAKFSTTSPLASLDHFTFNFFLDTMVPLSKLYPFVPNDITTNWNAIIQIDELVGSMS</sequence>
<evidence type="ECO:0000256" key="1">
    <source>
        <dbReference type="SAM" id="MobiDB-lite"/>
    </source>
</evidence>
<organism evidence="2">
    <name type="scientific">viral metagenome</name>
    <dbReference type="NCBI Taxonomy" id="1070528"/>
    <lineage>
        <taxon>unclassified sequences</taxon>
        <taxon>metagenomes</taxon>
        <taxon>organismal metagenomes</taxon>
    </lineage>
</organism>
<feature type="region of interest" description="Disordered" evidence="1">
    <location>
        <begin position="9"/>
        <end position="38"/>
    </location>
</feature>
<accession>A0A6C0K070</accession>
<reference evidence="2" key="1">
    <citation type="journal article" date="2020" name="Nature">
        <title>Giant virus diversity and host interactions through global metagenomics.</title>
        <authorList>
            <person name="Schulz F."/>
            <person name="Roux S."/>
            <person name="Paez-Espino D."/>
            <person name="Jungbluth S."/>
            <person name="Walsh D.A."/>
            <person name="Denef V.J."/>
            <person name="McMahon K.D."/>
            <person name="Konstantinidis K.T."/>
            <person name="Eloe-Fadrosh E.A."/>
            <person name="Kyrpides N.C."/>
            <person name="Woyke T."/>
        </authorList>
    </citation>
    <scope>NUCLEOTIDE SEQUENCE</scope>
    <source>
        <strain evidence="2">GVMAG-S-1101165-84</strain>
    </source>
</reference>
<dbReference type="EMBL" id="MN740778">
    <property type="protein sequence ID" value="QHU11089.1"/>
    <property type="molecule type" value="Genomic_DNA"/>
</dbReference>
<feature type="compositionally biased region" description="Acidic residues" evidence="1">
    <location>
        <begin position="14"/>
        <end position="27"/>
    </location>
</feature>
<dbReference type="AlphaFoldDB" id="A0A6C0K070"/>
<proteinExistence type="predicted"/>